<name>A0A6J4TUQ4_9ACTN</name>
<sequence>MSDPGVVSAQMEWAEGPVRVRRLRRGLDARGLAAVDRAERALATALARRLGPSYRLTDLYREYGDSERWARDVVAEAMAPLRMPAAVAPLVDAAFDHAQGGLRPG</sequence>
<evidence type="ECO:0000313" key="1">
    <source>
        <dbReference type="EMBL" id="CAA9532080.1"/>
    </source>
</evidence>
<protein>
    <submittedName>
        <fullName evidence="1">Uncharacterized protein</fullName>
    </submittedName>
</protein>
<organism evidence="1">
    <name type="scientific">uncultured Thermoleophilia bacterium</name>
    <dbReference type="NCBI Taxonomy" id="1497501"/>
    <lineage>
        <taxon>Bacteria</taxon>
        <taxon>Bacillati</taxon>
        <taxon>Actinomycetota</taxon>
        <taxon>Thermoleophilia</taxon>
        <taxon>environmental samples</taxon>
    </lineage>
</organism>
<gene>
    <name evidence="1" type="ORF">AVDCRST_MAG79-1016</name>
</gene>
<accession>A0A6J4TUQ4</accession>
<dbReference type="AlphaFoldDB" id="A0A6J4TUQ4"/>
<dbReference type="EMBL" id="CADCWC010000174">
    <property type="protein sequence ID" value="CAA9532080.1"/>
    <property type="molecule type" value="Genomic_DNA"/>
</dbReference>
<reference evidence="1" key="1">
    <citation type="submission" date="2020-02" db="EMBL/GenBank/DDBJ databases">
        <authorList>
            <person name="Meier V. D."/>
        </authorList>
    </citation>
    <scope>NUCLEOTIDE SEQUENCE</scope>
    <source>
        <strain evidence="1">AVDCRST_MAG79</strain>
    </source>
</reference>
<proteinExistence type="predicted"/>